<dbReference type="STRING" id="216142.LT40_06965"/>
<evidence type="ECO:0000256" key="1">
    <source>
        <dbReference type="ARBA" id="ARBA00023012"/>
    </source>
</evidence>
<organism evidence="3 4">
    <name type="scientific">Pseudomonas rhizosphaerae</name>
    <dbReference type="NCBI Taxonomy" id="216142"/>
    <lineage>
        <taxon>Bacteria</taxon>
        <taxon>Pseudomonadati</taxon>
        <taxon>Pseudomonadota</taxon>
        <taxon>Gammaproteobacteria</taxon>
        <taxon>Pseudomonadales</taxon>
        <taxon>Pseudomonadaceae</taxon>
        <taxon>Pseudomonas</taxon>
    </lineage>
</organism>
<dbReference type="EMBL" id="CP009533">
    <property type="protein sequence ID" value="AIS17164.1"/>
    <property type="molecule type" value="Genomic_DNA"/>
</dbReference>
<dbReference type="GO" id="GO:0004672">
    <property type="term" value="F:protein kinase activity"/>
    <property type="evidence" value="ECO:0007669"/>
    <property type="project" value="UniProtKB-ARBA"/>
</dbReference>
<evidence type="ECO:0000313" key="3">
    <source>
        <dbReference type="EMBL" id="AIS17164.1"/>
    </source>
</evidence>
<sequence length="114" mass="12685">MIDRMTHIIDELQALTGGDITLTRRLLEEVLRNCALDCENLLAIAPDDHPGMLDIAHRINGAARIVQARAVYEACQVLEASDPHDDLRPGRDALHLALVQLQTDLQRTLAKLDE</sequence>
<proteinExistence type="predicted"/>
<keyword evidence="1" id="KW-0902">Two-component regulatory system</keyword>
<dbReference type="Pfam" id="PF01627">
    <property type="entry name" value="Hpt"/>
    <property type="match status" value="1"/>
</dbReference>
<dbReference type="SUPFAM" id="SSF47226">
    <property type="entry name" value="Histidine-containing phosphotransfer domain, HPT domain"/>
    <property type="match status" value="1"/>
</dbReference>
<dbReference type="AlphaFoldDB" id="A0A089YNK0"/>
<keyword evidence="4" id="KW-1185">Reference proteome</keyword>
<feature type="domain" description="HPt" evidence="2">
    <location>
        <begin position="26"/>
        <end position="102"/>
    </location>
</feature>
<gene>
    <name evidence="3" type="ORF">LT40_06965</name>
</gene>
<dbReference type="Gene3D" id="1.20.120.160">
    <property type="entry name" value="HPT domain"/>
    <property type="match status" value="1"/>
</dbReference>
<dbReference type="Proteomes" id="UP000029499">
    <property type="component" value="Chromosome"/>
</dbReference>
<accession>A0A089YNK0</accession>
<dbReference type="InterPro" id="IPR036641">
    <property type="entry name" value="HPT_dom_sf"/>
</dbReference>
<dbReference type="InterPro" id="IPR008207">
    <property type="entry name" value="Sig_transdc_His_kin_Hpt_dom"/>
</dbReference>
<protein>
    <recommendedName>
        <fullName evidence="2">HPt domain-containing protein</fullName>
    </recommendedName>
</protein>
<dbReference type="KEGG" id="prh:LT40_06965"/>
<evidence type="ECO:0000313" key="4">
    <source>
        <dbReference type="Proteomes" id="UP000029499"/>
    </source>
</evidence>
<dbReference type="GO" id="GO:0000160">
    <property type="term" value="P:phosphorelay signal transduction system"/>
    <property type="evidence" value="ECO:0007669"/>
    <property type="project" value="UniProtKB-KW"/>
</dbReference>
<reference evidence="3 4" key="1">
    <citation type="journal article" date="2015" name="J. Biotechnol.">
        <title>Complete genome sequence of Pseudomonas rhizosphaerae IH5T (=DSM 16299T), a phosphate-solubilizing rhizobacterium for bacterial biofertilizer.</title>
        <authorList>
            <person name="Kwak Y."/>
            <person name="Jung B.K."/>
            <person name="Shin J.H."/>
        </authorList>
    </citation>
    <scope>NUCLEOTIDE SEQUENCE [LARGE SCALE GENOMIC DNA]</scope>
    <source>
        <strain evidence="3">DSM 16299</strain>
    </source>
</reference>
<evidence type="ECO:0000259" key="2">
    <source>
        <dbReference type="Pfam" id="PF01627"/>
    </source>
</evidence>
<dbReference type="HOGENOM" id="CLU_2118997_0_0_6"/>
<name>A0A089YNK0_9PSED</name>